<proteinExistence type="predicted"/>
<keyword evidence="2" id="KW-0472">Membrane</keyword>
<feature type="transmembrane region" description="Helical" evidence="2">
    <location>
        <begin position="12"/>
        <end position="34"/>
    </location>
</feature>
<organism evidence="3 4">
    <name type="scientific">Arthrobacter agilis</name>
    <dbReference type="NCBI Taxonomy" id="37921"/>
    <lineage>
        <taxon>Bacteria</taxon>
        <taxon>Bacillati</taxon>
        <taxon>Actinomycetota</taxon>
        <taxon>Actinomycetes</taxon>
        <taxon>Micrococcales</taxon>
        <taxon>Micrococcaceae</taxon>
        <taxon>Arthrobacter</taxon>
    </lineage>
</organism>
<dbReference type="AlphaFoldDB" id="A0A2L0UEP0"/>
<dbReference type="Proteomes" id="UP000239187">
    <property type="component" value="Chromosome"/>
</dbReference>
<gene>
    <name evidence="3" type="ORF">CVO76_08590</name>
</gene>
<feature type="region of interest" description="Disordered" evidence="1">
    <location>
        <begin position="45"/>
        <end position="80"/>
    </location>
</feature>
<feature type="compositionally biased region" description="Polar residues" evidence="1">
    <location>
        <begin position="47"/>
        <end position="65"/>
    </location>
</feature>
<evidence type="ECO:0000256" key="2">
    <source>
        <dbReference type="SAM" id="Phobius"/>
    </source>
</evidence>
<keyword evidence="2" id="KW-0812">Transmembrane</keyword>
<reference evidence="3 4" key="1">
    <citation type="submission" date="2017-11" db="EMBL/GenBank/DDBJ databases">
        <title>Draft genome of Arthrobacter agilis strain UMCV2, a plant growth-promoting rhizobacterium and biocontrol capacity of phytopathogenic fungi.</title>
        <authorList>
            <person name="Martinez-Camara R."/>
            <person name="Santoyo G."/>
            <person name="Moreno-Hagelsieb G."/>
            <person name="Valencia-Cantero E."/>
        </authorList>
    </citation>
    <scope>NUCLEOTIDE SEQUENCE [LARGE SCALE GENOMIC DNA]</scope>
    <source>
        <strain evidence="3 4">UMCV2</strain>
    </source>
</reference>
<dbReference type="EMBL" id="CP024915">
    <property type="protein sequence ID" value="AUZ87677.1"/>
    <property type="molecule type" value="Genomic_DNA"/>
</dbReference>
<evidence type="ECO:0000313" key="4">
    <source>
        <dbReference type="Proteomes" id="UP000239187"/>
    </source>
</evidence>
<evidence type="ECO:0000256" key="1">
    <source>
        <dbReference type="SAM" id="MobiDB-lite"/>
    </source>
</evidence>
<evidence type="ECO:0000313" key="3">
    <source>
        <dbReference type="EMBL" id="AUZ87677.1"/>
    </source>
</evidence>
<name>A0A2L0UEP0_9MICC</name>
<protein>
    <submittedName>
        <fullName evidence="3">Uncharacterized protein</fullName>
    </submittedName>
</protein>
<accession>A0A2L0UEP0</accession>
<keyword evidence="2" id="KW-1133">Transmembrane helix</keyword>
<sequence length="80" mass="8786">MGVAVRLDGFSFLIVLVVWVIVPVIFGLVLYWIIRLGVKHGLRSYHSDASGSSPSAEELTSSDSRPQCFPFRPPLEKVAA</sequence>